<dbReference type="EMBL" id="QRBF01000003">
    <property type="protein sequence ID" value="RDS84393.1"/>
    <property type="molecule type" value="Genomic_DNA"/>
</dbReference>
<evidence type="ECO:0000313" key="3">
    <source>
        <dbReference type="Proteomes" id="UP000255334"/>
    </source>
</evidence>
<sequence>MAAIVAIAWSVSALAPLSAKEAATQGVSVGPQYDTTHVYIAPADFDAFVNSFTATFGGKPSKRGTFNVMPVPANTQAQYVWTPIGTLSTFAFLTPIPYPFGQERTGYLVTDMDQAIKEARAAGAEVIVDKFKDPIGLDAVIQWPGGVKMQLYWHFTAPHYDPLQTVPDNRVYVSADTADTFVRDFVRFSHGKVVSDDRKADAGEIGKSGQTYRRIRIESGFGKMQVNVTDGQLPYPFGYEISGYEVSDLDATLAKATAAGAKVLSPRFDSADRSSAMVQFPGGYIAEIHALKAH</sequence>
<organism evidence="2 3">
    <name type="scientific">Dyella psychrodurans</name>
    <dbReference type="NCBI Taxonomy" id="1927960"/>
    <lineage>
        <taxon>Bacteria</taxon>
        <taxon>Pseudomonadati</taxon>
        <taxon>Pseudomonadota</taxon>
        <taxon>Gammaproteobacteria</taxon>
        <taxon>Lysobacterales</taxon>
        <taxon>Rhodanobacteraceae</taxon>
        <taxon>Dyella</taxon>
    </lineage>
</organism>
<evidence type="ECO:0000256" key="1">
    <source>
        <dbReference type="SAM" id="SignalP"/>
    </source>
</evidence>
<comment type="caution">
    <text evidence="2">The sequence shown here is derived from an EMBL/GenBank/DDBJ whole genome shotgun (WGS) entry which is preliminary data.</text>
</comment>
<accession>A0A370X7K0</accession>
<dbReference type="Proteomes" id="UP000255334">
    <property type="component" value="Unassembled WGS sequence"/>
</dbReference>
<name>A0A370X7K0_9GAMM</name>
<protein>
    <submittedName>
        <fullName evidence="2">Glyoxalase</fullName>
    </submittedName>
</protein>
<feature type="chain" id="PRO_5016893281" evidence="1">
    <location>
        <begin position="16"/>
        <end position="294"/>
    </location>
</feature>
<gene>
    <name evidence="2" type="ORF">DWU99_10780</name>
</gene>
<keyword evidence="3" id="KW-1185">Reference proteome</keyword>
<dbReference type="InterPro" id="IPR029068">
    <property type="entry name" value="Glyas_Bleomycin-R_OHBP_Dase"/>
</dbReference>
<reference evidence="2 3" key="1">
    <citation type="submission" date="2018-07" db="EMBL/GenBank/DDBJ databases">
        <title>Dyella monticola sp. nov. and Dyella psychrodurans sp. nov. isolated from monsoon evergreen broad-leaved forest soil of Dinghu Mountain, China.</title>
        <authorList>
            <person name="Gao Z."/>
            <person name="Qiu L."/>
        </authorList>
    </citation>
    <scope>NUCLEOTIDE SEQUENCE [LARGE SCALE GENOMIC DNA]</scope>
    <source>
        <strain evidence="2 3">4MSK11</strain>
    </source>
</reference>
<evidence type="ECO:0000313" key="2">
    <source>
        <dbReference type="EMBL" id="RDS84393.1"/>
    </source>
</evidence>
<keyword evidence="1" id="KW-0732">Signal</keyword>
<dbReference type="Gene3D" id="3.10.180.10">
    <property type="entry name" value="2,3-Dihydroxybiphenyl 1,2-Dioxygenase, domain 1"/>
    <property type="match status" value="1"/>
</dbReference>
<dbReference type="AlphaFoldDB" id="A0A370X7K0"/>
<proteinExistence type="predicted"/>
<dbReference type="OrthoDB" id="107334at2"/>
<feature type="signal peptide" evidence="1">
    <location>
        <begin position="1"/>
        <end position="15"/>
    </location>
</feature>
<dbReference type="SUPFAM" id="SSF54593">
    <property type="entry name" value="Glyoxalase/Bleomycin resistance protein/Dihydroxybiphenyl dioxygenase"/>
    <property type="match status" value="2"/>
</dbReference>